<evidence type="ECO:0000313" key="2">
    <source>
        <dbReference type="Proteomes" id="UP000324222"/>
    </source>
</evidence>
<gene>
    <name evidence="1" type="ORF">E2C01_079093</name>
</gene>
<name>A0A5B7IRV0_PORTR</name>
<reference evidence="1 2" key="1">
    <citation type="submission" date="2019-05" db="EMBL/GenBank/DDBJ databases">
        <title>Another draft genome of Portunus trituberculatus and its Hox gene families provides insights of decapod evolution.</title>
        <authorList>
            <person name="Jeong J.-H."/>
            <person name="Song I."/>
            <person name="Kim S."/>
            <person name="Choi T."/>
            <person name="Kim D."/>
            <person name="Ryu S."/>
            <person name="Kim W."/>
        </authorList>
    </citation>
    <scope>NUCLEOTIDE SEQUENCE [LARGE SCALE GENOMIC DNA]</scope>
    <source>
        <tissue evidence="1">Muscle</tissue>
    </source>
</reference>
<dbReference type="Proteomes" id="UP000324222">
    <property type="component" value="Unassembled WGS sequence"/>
</dbReference>
<organism evidence="1 2">
    <name type="scientific">Portunus trituberculatus</name>
    <name type="common">Swimming crab</name>
    <name type="synonym">Neptunus trituberculatus</name>
    <dbReference type="NCBI Taxonomy" id="210409"/>
    <lineage>
        <taxon>Eukaryota</taxon>
        <taxon>Metazoa</taxon>
        <taxon>Ecdysozoa</taxon>
        <taxon>Arthropoda</taxon>
        <taxon>Crustacea</taxon>
        <taxon>Multicrustacea</taxon>
        <taxon>Malacostraca</taxon>
        <taxon>Eumalacostraca</taxon>
        <taxon>Eucarida</taxon>
        <taxon>Decapoda</taxon>
        <taxon>Pleocyemata</taxon>
        <taxon>Brachyura</taxon>
        <taxon>Eubrachyura</taxon>
        <taxon>Portunoidea</taxon>
        <taxon>Portunidae</taxon>
        <taxon>Portuninae</taxon>
        <taxon>Portunus</taxon>
    </lineage>
</organism>
<keyword evidence="2" id="KW-1185">Reference proteome</keyword>
<protein>
    <submittedName>
        <fullName evidence="1">Uncharacterized protein</fullName>
    </submittedName>
</protein>
<sequence length="65" mass="7397">MKRLKRSRPVRHCLLLTPSDSRLLQEAAGSAHCPGRLSSYWFHVNGTTLPATQHPRKMESLSTPW</sequence>
<comment type="caution">
    <text evidence="1">The sequence shown here is derived from an EMBL/GenBank/DDBJ whole genome shotgun (WGS) entry which is preliminary data.</text>
</comment>
<evidence type="ECO:0000313" key="1">
    <source>
        <dbReference type="EMBL" id="MPC84356.1"/>
    </source>
</evidence>
<dbReference type="EMBL" id="VSRR010065243">
    <property type="protein sequence ID" value="MPC84356.1"/>
    <property type="molecule type" value="Genomic_DNA"/>
</dbReference>
<proteinExistence type="predicted"/>
<dbReference type="AlphaFoldDB" id="A0A5B7IRV0"/>
<accession>A0A5B7IRV0</accession>